<evidence type="ECO:0000256" key="1">
    <source>
        <dbReference type="SAM" id="Coils"/>
    </source>
</evidence>
<gene>
    <name evidence="2" type="ORF">GT019_20495</name>
</gene>
<keyword evidence="3" id="KW-1185">Reference proteome</keyword>
<organism evidence="2 3">
    <name type="scientific">Paenibacillus glycinis</name>
    <dbReference type="NCBI Taxonomy" id="2697035"/>
    <lineage>
        <taxon>Bacteria</taxon>
        <taxon>Bacillati</taxon>
        <taxon>Bacillota</taxon>
        <taxon>Bacilli</taxon>
        <taxon>Bacillales</taxon>
        <taxon>Paenibacillaceae</taxon>
        <taxon>Paenibacillus</taxon>
    </lineage>
</organism>
<evidence type="ECO:0000313" key="3">
    <source>
        <dbReference type="Proteomes" id="UP000665561"/>
    </source>
</evidence>
<name>A0ABW9XUH7_9BACL</name>
<proteinExistence type="predicted"/>
<dbReference type="Gene3D" id="3.40.50.300">
    <property type="entry name" value="P-loop containing nucleotide triphosphate hydrolases"/>
    <property type="match status" value="1"/>
</dbReference>
<feature type="coiled-coil region" evidence="1">
    <location>
        <begin position="263"/>
        <end position="320"/>
    </location>
</feature>
<dbReference type="RefSeq" id="WP_407945095.1">
    <property type="nucleotide sequence ID" value="NZ_JAAAMV010000020.1"/>
</dbReference>
<feature type="non-terminal residue" evidence="2">
    <location>
        <position position="1"/>
    </location>
</feature>
<dbReference type="SUPFAM" id="SSF52540">
    <property type="entry name" value="P-loop containing nucleoside triphosphate hydrolases"/>
    <property type="match status" value="1"/>
</dbReference>
<reference evidence="2 3" key="1">
    <citation type="submission" date="2020-01" db="EMBL/GenBank/DDBJ databases">
        <title>Paenibacillus soybeanensis sp. nov. isolated from the nodules of soybean (Glycine max(L.) Merr).</title>
        <authorList>
            <person name="Wang H."/>
        </authorList>
    </citation>
    <scope>NUCLEOTIDE SEQUENCE [LARGE SCALE GENOMIC DNA]</scope>
    <source>
        <strain evidence="2 3">T1</strain>
    </source>
</reference>
<keyword evidence="1" id="KW-0175">Coiled coil</keyword>
<accession>A0ABW9XUH7</accession>
<sequence>RGAAPVAAGPAELLARLRAAIDARQDELRAQASLAARRGELARAHDRLRAQEQTAGAAAEIAAQAADAVAAGWRDWLTERTLPPALSPEAAMETLDLAEQAQLRVQARDRAADKAARLRSGIAEFERSVDALADACPEPAFRAGGDAVAALRLLQAEADRQAAVRAEREELQKKQGEVAIRRSRLDAALSELTARQETWFAAGKADGELAWLNALERSERSAEIEQELFRLNALLGAGLSETDQARLESWYDDMDEAALTGKLADAQREWTQAEQARAGLLEQLGRKRQRLEQLLRDGDRQRLIGEREQTAAALEELIDRYAVLSIGLTMIKRTKRIMEEQRQPGVLREASRLMGLLSEGRYKRISMPEGERRIALETQDGRIVESGFLSRGTAEQLYLAMRFALADEAAAAHSLPLLLDDPFVNFDYGRLQAAAGVLKELAERRQIVFFTCHAHTKDLLLERVPGARLVRLSG</sequence>
<dbReference type="Proteomes" id="UP000665561">
    <property type="component" value="Unassembled WGS sequence"/>
</dbReference>
<evidence type="ECO:0000313" key="2">
    <source>
        <dbReference type="EMBL" id="NBD26260.1"/>
    </source>
</evidence>
<dbReference type="PANTHER" id="PTHR41259:SF1">
    <property type="entry name" value="DOUBLE-STRAND BREAK REPAIR RAD50 ATPASE, PUTATIVE-RELATED"/>
    <property type="match status" value="1"/>
</dbReference>
<evidence type="ECO:0008006" key="4">
    <source>
        <dbReference type="Google" id="ProtNLM"/>
    </source>
</evidence>
<comment type="caution">
    <text evidence="2">The sequence shown here is derived from an EMBL/GenBank/DDBJ whole genome shotgun (WGS) entry which is preliminary data.</text>
</comment>
<dbReference type="EMBL" id="JAAAMV010000020">
    <property type="protein sequence ID" value="NBD26260.1"/>
    <property type="molecule type" value="Genomic_DNA"/>
</dbReference>
<dbReference type="PANTHER" id="PTHR41259">
    <property type="entry name" value="DOUBLE-STRAND BREAK REPAIR RAD50 ATPASE, PUTATIVE-RELATED"/>
    <property type="match status" value="1"/>
</dbReference>
<dbReference type="InterPro" id="IPR027417">
    <property type="entry name" value="P-loop_NTPase"/>
</dbReference>
<protein>
    <recommendedName>
        <fullName evidence="4">Chromosome segregation protein SMC</fullName>
    </recommendedName>
</protein>